<sequence length="441" mass="49932">MPRKCSRIRRATEKVHLSRTKKRKNVFNPKTVETDKSSFDPSAKKFKMQKEILVPRDSSVEYRILNFITVFAALSNYVKCKSCDGEVKFETASPRGLGFKIIILCDKCEDRAINSSPFVKHSYEINRRFIFVMRVLGIGLKGAAKFCGLMDMPVFLTQKIYDLIIDNIYSCVKVATEKLFEKACAEEKDATSENQVDERSEELTVASDGTWKKRGFSSLHGVTSLIGYYTGKIIDIVVKSSYCKQCEPWKNKNNTEEYSKWYDDHKDICSANYNGSSGKMDVDSVIEMFRRSMEKYNVRYRNYIGDGDSETYSGILKAASDGEVEVVKLLERCVGNSTQNINERYNQLIWKMTPKIIPCGSKVVEVVAHIAAGMFNEGAISLLYFMNAMGISIGPAAHTYVEKADADRIMISNSRTHGNTHEGRMARRQSQLDLLEAADVD</sequence>
<dbReference type="Pfam" id="PF20700">
    <property type="entry name" value="Mutator"/>
    <property type="match status" value="1"/>
</dbReference>
<evidence type="ECO:0000313" key="3">
    <source>
        <dbReference type="Proteomes" id="UP001168990"/>
    </source>
</evidence>
<dbReference type="InterPro" id="IPR049012">
    <property type="entry name" value="Mutator_transp_dom"/>
</dbReference>
<comment type="caution">
    <text evidence="2">The sequence shown here is derived from an EMBL/GenBank/DDBJ whole genome shotgun (WGS) entry which is preliminary data.</text>
</comment>
<evidence type="ECO:0000313" key="2">
    <source>
        <dbReference type="EMBL" id="KAK0177232.1"/>
    </source>
</evidence>
<proteinExistence type="predicted"/>
<keyword evidence="3" id="KW-1185">Reference proteome</keyword>
<dbReference type="EMBL" id="JAQQBS010000001">
    <property type="protein sequence ID" value="KAK0177232.1"/>
    <property type="molecule type" value="Genomic_DNA"/>
</dbReference>
<protein>
    <recommendedName>
        <fullName evidence="1">Mutator-like transposase domain-containing protein</fullName>
    </recommendedName>
</protein>
<organism evidence="2 3">
    <name type="scientific">Microctonus aethiopoides</name>
    <dbReference type="NCBI Taxonomy" id="144406"/>
    <lineage>
        <taxon>Eukaryota</taxon>
        <taxon>Metazoa</taxon>
        <taxon>Ecdysozoa</taxon>
        <taxon>Arthropoda</taxon>
        <taxon>Hexapoda</taxon>
        <taxon>Insecta</taxon>
        <taxon>Pterygota</taxon>
        <taxon>Neoptera</taxon>
        <taxon>Endopterygota</taxon>
        <taxon>Hymenoptera</taxon>
        <taxon>Apocrita</taxon>
        <taxon>Ichneumonoidea</taxon>
        <taxon>Braconidae</taxon>
        <taxon>Euphorinae</taxon>
        <taxon>Microctonus</taxon>
    </lineage>
</organism>
<gene>
    <name evidence="2" type="ORF">PV328_001308</name>
</gene>
<dbReference type="Proteomes" id="UP001168990">
    <property type="component" value="Unassembled WGS sequence"/>
</dbReference>
<evidence type="ECO:0000259" key="1">
    <source>
        <dbReference type="Pfam" id="PF20700"/>
    </source>
</evidence>
<accession>A0AA39FWN1</accession>
<reference evidence="2" key="1">
    <citation type="journal article" date="2023" name="bioRxiv">
        <title>Scaffold-level genome assemblies of two parasitoid biocontrol wasps reveal the parthenogenesis mechanism and an associated novel virus.</title>
        <authorList>
            <person name="Inwood S."/>
            <person name="Skelly J."/>
            <person name="Guhlin J."/>
            <person name="Harrop T."/>
            <person name="Goldson S."/>
            <person name="Dearden P."/>
        </authorList>
    </citation>
    <scope>NUCLEOTIDE SEQUENCE</scope>
    <source>
        <strain evidence="2">Irish</strain>
        <tissue evidence="2">Whole body</tissue>
    </source>
</reference>
<name>A0AA39FWN1_9HYME</name>
<dbReference type="AlphaFoldDB" id="A0AA39FWN1"/>
<feature type="domain" description="Mutator-like transposase" evidence="1">
    <location>
        <begin position="63"/>
        <end position="346"/>
    </location>
</feature>
<reference evidence="2" key="2">
    <citation type="submission" date="2023-03" db="EMBL/GenBank/DDBJ databases">
        <authorList>
            <person name="Inwood S.N."/>
            <person name="Skelly J.G."/>
            <person name="Guhlin J."/>
            <person name="Harrop T.W.R."/>
            <person name="Goldson S.G."/>
            <person name="Dearden P.K."/>
        </authorList>
    </citation>
    <scope>NUCLEOTIDE SEQUENCE</scope>
    <source>
        <strain evidence="2">Irish</strain>
        <tissue evidence="2">Whole body</tissue>
    </source>
</reference>